<feature type="domain" description="YMGG-like Gly-zipper" evidence="1">
    <location>
        <begin position="23"/>
        <end position="63"/>
    </location>
</feature>
<reference evidence="2 3" key="1">
    <citation type="submission" date="2022-10" db="EMBL/GenBank/DDBJ databases">
        <title>Defluviimonas sp. nov., isolated from ocean surface water.</title>
        <authorList>
            <person name="He W."/>
            <person name="Wang L."/>
            <person name="Zhang D.-F."/>
        </authorList>
    </citation>
    <scope>NUCLEOTIDE SEQUENCE [LARGE SCALE GENOMIC DNA]</scope>
    <source>
        <strain evidence="2 3">WL0002</strain>
    </source>
</reference>
<evidence type="ECO:0000313" key="3">
    <source>
        <dbReference type="Proteomes" id="UP001652542"/>
    </source>
</evidence>
<comment type="caution">
    <text evidence="2">The sequence shown here is derived from an EMBL/GenBank/DDBJ whole genome shotgun (WGS) entry which is preliminary data.</text>
</comment>
<evidence type="ECO:0000259" key="1">
    <source>
        <dbReference type="Pfam" id="PF13441"/>
    </source>
</evidence>
<sequence length="85" mass="8445">MKKVMLLIPLLAFTAACENQNDSTLAGAAAGAALGAAVSDDDRVEGALIGGAAGAVVGTLIGQASTPGDCIYRDAYGNRYIADCP</sequence>
<evidence type="ECO:0000313" key="2">
    <source>
        <dbReference type="EMBL" id="MCV2868847.1"/>
    </source>
</evidence>
<gene>
    <name evidence="2" type="ORF">OEW28_09425</name>
</gene>
<dbReference type="Pfam" id="PF13441">
    <property type="entry name" value="Gly-zipper_YMGG"/>
    <property type="match status" value="1"/>
</dbReference>
<keyword evidence="3" id="KW-1185">Reference proteome</keyword>
<dbReference type="EMBL" id="JAOWKY010000002">
    <property type="protein sequence ID" value="MCV2868847.1"/>
    <property type="molecule type" value="Genomic_DNA"/>
</dbReference>
<organism evidence="2 3">
    <name type="scientific">Albidovulum marisflavi</name>
    <dbReference type="NCBI Taxonomy" id="2984159"/>
    <lineage>
        <taxon>Bacteria</taxon>
        <taxon>Pseudomonadati</taxon>
        <taxon>Pseudomonadota</taxon>
        <taxon>Alphaproteobacteria</taxon>
        <taxon>Rhodobacterales</taxon>
        <taxon>Paracoccaceae</taxon>
        <taxon>Albidovulum</taxon>
    </lineage>
</organism>
<dbReference type="RefSeq" id="WP_263734512.1">
    <property type="nucleotide sequence ID" value="NZ_JAOWKY010000002.1"/>
</dbReference>
<accession>A0ABT2ZCN6</accession>
<dbReference type="PROSITE" id="PS51257">
    <property type="entry name" value="PROKAR_LIPOPROTEIN"/>
    <property type="match status" value="1"/>
</dbReference>
<proteinExistence type="predicted"/>
<dbReference type="Proteomes" id="UP001652542">
    <property type="component" value="Unassembled WGS sequence"/>
</dbReference>
<name>A0ABT2ZCN6_9RHOB</name>
<dbReference type="InterPro" id="IPR027367">
    <property type="entry name" value="Gly-zipper_YMGG"/>
</dbReference>
<protein>
    <submittedName>
        <fullName evidence="2">Glycine zipper 2TM domain-containing protein</fullName>
    </submittedName>
</protein>